<feature type="transmembrane region" description="Helical" evidence="2">
    <location>
        <begin position="214"/>
        <end position="232"/>
    </location>
</feature>
<protein>
    <recommendedName>
        <fullName evidence="5">DUF2637 domain-containing protein</fullName>
    </recommendedName>
</protein>
<feature type="region of interest" description="Disordered" evidence="1">
    <location>
        <begin position="1"/>
        <end position="79"/>
    </location>
</feature>
<feature type="compositionally biased region" description="Basic and acidic residues" evidence="1">
    <location>
        <begin position="376"/>
        <end position="398"/>
    </location>
</feature>
<feature type="compositionally biased region" description="Polar residues" evidence="1">
    <location>
        <begin position="364"/>
        <end position="374"/>
    </location>
</feature>
<feature type="compositionally biased region" description="Polar residues" evidence="1">
    <location>
        <begin position="757"/>
        <end position="784"/>
    </location>
</feature>
<feature type="transmembrane region" description="Helical" evidence="2">
    <location>
        <begin position="252"/>
        <end position="273"/>
    </location>
</feature>
<feature type="compositionally biased region" description="Polar residues" evidence="1">
    <location>
        <begin position="803"/>
        <end position="813"/>
    </location>
</feature>
<feature type="region of interest" description="Disordered" evidence="1">
    <location>
        <begin position="357"/>
        <end position="845"/>
    </location>
</feature>
<dbReference type="Proteomes" id="UP001500603">
    <property type="component" value="Unassembled WGS sequence"/>
</dbReference>
<evidence type="ECO:0000313" key="3">
    <source>
        <dbReference type="EMBL" id="GAA5043670.1"/>
    </source>
</evidence>
<evidence type="ECO:0008006" key="5">
    <source>
        <dbReference type="Google" id="ProtNLM"/>
    </source>
</evidence>
<feature type="compositionally biased region" description="Polar residues" evidence="1">
    <location>
        <begin position="572"/>
        <end position="582"/>
    </location>
</feature>
<evidence type="ECO:0000313" key="4">
    <source>
        <dbReference type="Proteomes" id="UP001500603"/>
    </source>
</evidence>
<feature type="compositionally biased region" description="Basic and acidic residues" evidence="1">
    <location>
        <begin position="656"/>
        <end position="669"/>
    </location>
</feature>
<dbReference type="RefSeq" id="WP_345493391.1">
    <property type="nucleotide sequence ID" value="NZ_BAABJM010000001.1"/>
</dbReference>
<dbReference type="EMBL" id="BAABJM010000001">
    <property type="protein sequence ID" value="GAA5043670.1"/>
    <property type="molecule type" value="Genomic_DNA"/>
</dbReference>
<keyword evidence="2" id="KW-1133">Transmembrane helix</keyword>
<keyword evidence="2" id="KW-0472">Membrane</keyword>
<proteinExistence type="predicted"/>
<organism evidence="3 4">
    <name type="scientific">Nocardia callitridis</name>
    <dbReference type="NCBI Taxonomy" id="648753"/>
    <lineage>
        <taxon>Bacteria</taxon>
        <taxon>Bacillati</taxon>
        <taxon>Actinomycetota</taxon>
        <taxon>Actinomycetes</taxon>
        <taxon>Mycobacteriales</taxon>
        <taxon>Nocardiaceae</taxon>
        <taxon>Nocardia</taxon>
    </lineage>
</organism>
<comment type="caution">
    <text evidence="3">The sequence shown here is derived from an EMBL/GenBank/DDBJ whole genome shotgun (WGS) entry which is preliminary data.</text>
</comment>
<keyword evidence="4" id="KW-1185">Reference proteome</keyword>
<accession>A0ABP9JST1</accession>
<feature type="transmembrane region" description="Helical" evidence="2">
    <location>
        <begin position="285"/>
        <end position="305"/>
    </location>
</feature>
<gene>
    <name evidence="3" type="ORF">GCM10023318_05530</name>
</gene>
<feature type="compositionally biased region" description="Polar residues" evidence="1">
    <location>
        <begin position="554"/>
        <end position="563"/>
    </location>
</feature>
<keyword evidence="2" id="KW-0812">Transmembrane</keyword>
<reference evidence="4" key="1">
    <citation type="journal article" date="2019" name="Int. J. Syst. Evol. Microbiol.">
        <title>The Global Catalogue of Microorganisms (GCM) 10K type strain sequencing project: providing services to taxonomists for standard genome sequencing and annotation.</title>
        <authorList>
            <consortium name="The Broad Institute Genomics Platform"/>
            <consortium name="The Broad Institute Genome Sequencing Center for Infectious Disease"/>
            <person name="Wu L."/>
            <person name="Ma J."/>
        </authorList>
    </citation>
    <scope>NUCLEOTIDE SEQUENCE [LARGE SCALE GENOMIC DNA]</scope>
    <source>
        <strain evidence="4">JCM 18298</strain>
    </source>
</reference>
<sequence>MASDPAGIHENAEFGGVTTPFGFDGHSERDRLCAPGSNGHDGHPADSTEIGNVPTDDFPSAAEYSEFAKDFPSFDDDRDRPRIVSAAELAHPDAPRRGDRPTGIDEIAALEQQVRTARGKLPLQHDAALFEVLSEKEIAEERALAEWIRGQRRKQRRRAVEEELAVEARDRKTAAVIQRADEADARWHRRALAARRRVSSEDARLAQLFRRAEWSSRALISVVVLGMVWAGVNVQHNLVPSGDMTDPLYWLSYGIEAMISIPIITIMVAATTAARWGRELARGKVLFFEAALLGTTIALNAGPHLASGELGRAAEYAIAPVMVGVVIWLHAWVSARYALLIDGAPVVDRGAEPGRVASRRVDANPSTGVVSPTQHHALERGTGDDRRFATHAMPDRSEATGSNGADTFGEPKPAATHGHSRPHAPNGADDSSTRLPRNGYTPDTPVVDRPAATRTYPNGHAPSSNTRPLINGFPLNTPIVDRRAERSGHAASADGDHTNGFAPRNGTLDSLSKPGHPGTHNHPGSNGHRPTERTNGREATTSAPETRDGHRSYTDSAPSSTDYATAPHRTANGHNHTRTPNGIHQPEADHTPRNGHNAQPDPNDQHSSPSAEDSRSATTPESTASPAPPIDGNADAIDLAPSDHLANHTSRKHHSGHLDASARKNRETNSHTTAIDDAAASASGVAHGSDAAPEPTDYEHSASHGDAPTHHSIGDEKPEFGVARDARVAPQTPNGARQFANGHDADLFADDSEPRHTTNTVDDTGATSTLRTSPEPTTAATPISTEKPGPDASAHTERVTDIRTATTSSNSPRGMTIPEQLVFEEPVEPPRPRPVPIRSAPSLPTVDDEVHDVEDEDDLDDDTEVTSLAREIARKRLSNLPIEQLKEILLLADESWPPPGIANEVGVSRSAVVRALESALKLRGPWLNSAISG</sequence>
<feature type="compositionally biased region" description="Basic and acidic residues" evidence="1">
    <location>
        <begin position="697"/>
        <end position="727"/>
    </location>
</feature>
<name>A0ABP9JST1_9NOCA</name>
<evidence type="ECO:0000256" key="1">
    <source>
        <dbReference type="SAM" id="MobiDB-lite"/>
    </source>
</evidence>
<feature type="compositionally biased region" description="Low complexity" evidence="1">
    <location>
        <begin position="616"/>
        <end position="625"/>
    </location>
</feature>
<feature type="compositionally biased region" description="Polar residues" evidence="1">
    <location>
        <begin position="594"/>
        <end position="611"/>
    </location>
</feature>
<feature type="compositionally biased region" description="Low complexity" evidence="1">
    <location>
        <begin position="675"/>
        <end position="692"/>
    </location>
</feature>
<evidence type="ECO:0000256" key="2">
    <source>
        <dbReference type="SAM" id="Phobius"/>
    </source>
</evidence>